<gene>
    <name evidence="3" type="ORF">AFIC_000112</name>
</gene>
<evidence type="ECO:0000259" key="1">
    <source>
        <dbReference type="Pfam" id="PF09722"/>
    </source>
</evidence>
<proteinExistence type="predicted"/>
<dbReference type="EMBL" id="CP113162">
    <property type="protein sequence ID" value="WEF51670.1"/>
    <property type="molecule type" value="Genomic_DNA"/>
</dbReference>
<feature type="domain" description="Antitoxin Xre/MbcA/ParS-like toxin-binding" evidence="1">
    <location>
        <begin position="98"/>
        <end position="143"/>
    </location>
</feature>
<dbReference type="Proteomes" id="UP001213907">
    <property type="component" value="Chromosome"/>
</dbReference>
<dbReference type="InterPro" id="IPR046847">
    <property type="entry name" value="Xre-like_HTH"/>
</dbReference>
<dbReference type="Pfam" id="PF09722">
    <property type="entry name" value="Xre_MbcA_ParS_C"/>
    <property type="match status" value="1"/>
</dbReference>
<name>A0ABY8BNW6_AFICR</name>
<organism evidence="3 4">
    <name type="scientific">Afipia carboxydohydrogena</name>
    <name type="common">Pseudomonas carboxydohydrogena</name>
    <dbReference type="NCBI Taxonomy" id="290"/>
    <lineage>
        <taxon>Bacteria</taxon>
        <taxon>Pseudomonadati</taxon>
        <taxon>Pseudomonadota</taxon>
        <taxon>Alphaproteobacteria</taxon>
        <taxon>Hyphomicrobiales</taxon>
        <taxon>Nitrobacteraceae</taxon>
        <taxon>Afipia</taxon>
    </lineage>
</organism>
<sequence length="145" mass="16101">MGALPHYPASRYAPSALVNFSEKSEREKLSPAAVKAFFNIMDKWSVRDEDARALMGGVSNGQFYGMKKDPERTLDADTLTRVSFLIGIFKALNILYSEKLADVWIQRPNTNPIFGGRTALSYMVEGGLPAMQTVRRLLDARRGAA</sequence>
<evidence type="ECO:0000259" key="2">
    <source>
        <dbReference type="Pfam" id="PF20432"/>
    </source>
</evidence>
<accession>A0ABY8BNW6</accession>
<dbReference type="RefSeq" id="WP_275247260.1">
    <property type="nucleotide sequence ID" value="NZ_BAABDX010000001.1"/>
</dbReference>
<keyword evidence="4" id="KW-1185">Reference proteome</keyword>
<feature type="domain" description="Antitoxin Xre-like helix-turn-helix" evidence="2">
    <location>
        <begin position="32"/>
        <end position="86"/>
    </location>
</feature>
<dbReference type="InterPro" id="IPR024467">
    <property type="entry name" value="Xre/MbcA/ParS-like_toxin-bd"/>
</dbReference>
<dbReference type="Pfam" id="PF20432">
    <property type="entry name" value="Xre-like-HTH"/>
    <property type="match status" value="1"/>
</dbReference>
<reference evidence="3 4" key="1">
    <citation type="submission" date="2022-11" db="EMBL/GenBank/DDBJ databases">
        <authorList>
            <person name="Siebert D."/>
            <person name="Busche T."/>
            <person name="Saydam E."/>
            <person name="Kalinowski J."/>
            <person name="Ruckert C."/>
            <person name="Blombach B."/>
        </authorList>
    </citation>
    <scope>NUCLEOTIDE SEQUENCE [LARGE SCALE GENOMIC DNA]</scope>
    <source>
        <strain evidence="3 4">DSM 1083</strain>
    </source>
</reference>
<protein>
    <submittedName>
        <fullName evidence="3">MbcA/ParS/Xre antitoxin family protein</fullName>
    </submittedName>
</protein>
<evidence type="ECO:0000313" key="4">
    <source>
        <dbReference type="Proteomes" id="UP001213907"/>
    </source>
</evidence>
<evidence type="ECO:0000313" key="3">
    <source>
        <dbReference type="EMBL" id="WEF51670.1"/>
    </source>
</evidence>